<sequence length="172" mass="19294">MMWLLSAIAFIPVVFLLLTLTLTSIIWSAEEPTEEPAGAEVQGVGDGAFDDSEYDDEYGLDDWEDGSVGEDDDADEADLADAVQQLAEMAMLGYQSFGSLFGARPPKWRFALFTAAFKSYINVQKLHQRSKATSTFKSYINVQKLHQLFIDWPEEKIQINQSAKIAFHGFRV</sequence>
<feature type="signal peptide" evidence="1">
    <location>
        <begin position="1"/>
        <end position="28"/>
    </location>
</feature>
<evidence type="ECO:0000313" key="2">
    <source>
        <dbReference type="EMBL" id="EFJ52074.1"/>
    </source>
</evidence>
<feature type="chain" id="PRO_5003123661" evidence="1">
    <location>
        <begin position="29"/>
        <end position="172"/>
    </location>
</feature>
<proteinExistence type="predicted"/>
<dbReference type="RefSeq" id="XP_002946848.1">
    <property type="nucleotide sequence ID" value="XM_002946802.1"/>
</dbReference>
<reference evidence="2 3" key="1">
    <citation type="journal article" date="2010" name="Science">
        <title>Genomic analysis of organismal complexity in the multicellular green alga Volvox carteri.</title>
        <authorList>
            <person name="Prochnik S.E."/>
            <person name="Umen J."/>
            <person name="Nedelcu A.M."/>
            <person name="Hallmann A."/>
            <person name="Miller S.M."/>
            <person name="Nishii I."/>
            <person name="Ferris P."/>
            <person name="Kuo A."/>
            <person name="Mitros T."/>
            <person name="Fritz-Laylin L.K."/>
            <person name="Hellsten U."/>
            <person name="Chapman J."/>
            <person name="Simakov O."/>
            <person name="Rensing S.A."/>
            <person name="Terry A."/>
            <person name="Pangilinan J."/>
            <person name="Kapitonov V."/>
            <person name="Jurka J."/>
            <person name="Salamov A."/>
            <person name="Shapiro H."/>
            <person name="Schmutz J."/>
            <person name="Grimwood J."/>
            <person name="Lindquist E."/>
            <person name="Lucas S."/>
            <person name="Grigoriev I.V."/>
            <person name="Schmitt R."/>
            <person name="Kirk D."/>
            <person name="Rokhsar D.S."/>
        </authorList>
    </citation>
    <scope>NUCLEOTIDE SEQUENCE [LARGE SCALE GENOMIC DNA]</scope>
    <source>
        <strain evidence="3">f. Nagariensis / Eve</strain>
    </source>
</reference>
<keyword evidence="3" id="KW-1185">Reference proteome</keyword>
<dbReference type="Proteomes" id="UP000001058">
    <property type="component" value="Unassembled WGS sequence"/>
</dbReference>
<dbReference type="AlphaFoldDB" id="D8TKJ8"/>
<accession>D8TKJ8</accession>
<name>D8TKJ8_VOLCA</name>
<gene>
    <name evidence="2" type="ORF">VOLCADRAFT_87254</name>
</gene>
<dbReference type="KEGG" id="vcn:VOLCADRAFT_87254"/>
<keyword evidence="1" id="KW-0732">Signal</keyword>
<evidence type="ECO:0000313" key="3">
    <source>
        <dbReference type="Proteomes" id="UP000001058"/>
    </source>
</evidence>
<evidence type="ECO:0000256" key="1">
    <source>
        <dbReference type="SAM" id="SignalP"/>
    </source>
</evidence>
<dbReference type="EMBL" id="GL378325">
    <property type="protein sequence ID" value="EFJ52074.1"/>
    <property type="molecule type" value="Genomic_DNA"/>
</dbReference>
<dbReference type="InParanoid" id="D8TKJ8"/>
<organism evidence="3">
    <name type="scientific">Volvox carteri f. nagariensis</name>
    <dbReference type="NCBI Taxonomy" id="3068"/>
    <lineage>
        <taxon>Eukaryota</taxon>
        <taxon>Viridiplantae</taxon>
        <taxon>Chlorophyta</taxon>
        <taxon>core chlorophytes</taxon>
        <taxon>Chlorophyceae</taxon>
        <taxon>CS clade</taxon>
        <taxon>Chlamydomonadales</taxon>
        <taxon>Volvocaceae</taxon>
        <taxon>Volvox</taxon>
    </lineage>
</organism>
<dbReference type="GeneID" id="9618058"/>
<protein>
    <submittedName>
        <fullName evidence="2">Uncharacterized protein</fullName>
    </submittedName>
</protein>